<feature type="transmembrane region" description="Helical" evidence="5">
    <location>
        <begin position="74"/>
        <end position="96"/>
    </location>
</feature>
<feature type="transmembrane region" description="Helical" evidence="5">
    <location>
        <begin position="37"/>
        <end position="54"/>
    </location>
</feature>
<dbReference type="InterPro" id="IPR007016">
    <property type="entry name" value="O-antigen_ligase-rel_domated"/>
</dbReference>
<feature type="transmembrane region" description="Helical" evidence="5">
    <location>
        <begin position="272"/>
        <end position="290"/>
    </location>
</feature>
<sequence>MTLTWRDVVQRAGIGVLVAAAVVLALGVAWLVPNQPMLALGVAVVVLVGIAALVEPATLPVLAMPLSVVVLRVSAGGTDLTLSDAVLALAFWPAVLMSPRPFSKELRALLWLNVVYQALTIFTLIANPFLANTVEWFHAWLLVSGALIVGWAVGASGHARLGITMFLIACLLLALPTIAQAALQYAGGNFGAVYPRWPWPMHKNFIGTLLVSAALVLYARPSWLGWTKRWAVPGLLVLVVAIAVSQSRQALVGLAVGLLVISLRRHDERRRATIALAALLPIGYIVLTMVRDQIASGNEHNSWFQRLEWYIESYRIWLQSPWFGHGLRFWTQEGAVAQFQPPNAFLEVAASTGVVGVLGFVVLWVGAIVVLFRMDPAFGTLALALAVSRITVSQFDLFWVSISVSVPFLLIGTCIGVSRARHSAPEKSEGGRLVTVA</sequence>
<feature type="transmembrane region" description="Helical" evidence="5">
    <location>
        <begin position="235"/>
        <end position="260"/>
    </location>
</feature>
<evidence type="ECO:0000259" key="6">
    <source>
        <dbReference type="Pfam" id="PF04932"/>
    </source>
</evidence>
<dbReference type="Proteomes" id="UP000605670">
    <property type="component" value="Unassembled WGS sequence"/>
</dbReference>
<feature type="transmembrane region" description="Helical" evidence="5">
    <location>
        <begin position="136"/>
        <end position="154"/>
    </location>
</feature>
<dbReference type="PANTHER" id="PTHR37422:SF13">
    <property type="entry name" value="LIPOPOLYSACCHARIDE BIOSYNTHESIS PROTEIN PA4999-RELATED"/>
    <property type="match status" value="1"/>
</dbReference>
<feature type="transmembrane region" description="Helical" evidence="5">
    <location>
        <begin position="12"/>
        <end position="32"/>
    </location>
</feature>
<evidence type="ECO:0000256" key="4">
    <source>
        <dbReference type="ARBA" id="ARBA00023136"/>
    </source>
</evidence>
<feature type="transmembrane region" description="Helical" evidence="5">
    <location>
        <begin position="348"/>
        <end position="372"/>
    </location>
</feature>
<feature type="transmembrane region" description="Helical" evidence="5">
    <location>
        <begin position="161"/>
        <end position="185"/>
    </location>
</feature>
<evidence type="ECO:0000256" key="5">
    <source>
        <dbReference type="SAM" id="Phobius"/>
    </source>
</evidence>
<accession>A0A917F6B1</accession>
<gene>
    <name evidence="7" type="ORF">GCM10011366_21780</name>
</gene>
<keyword evidence="8" id="KW-1185">Reference proteome</keyword>
<comment type="caution">
    <text evidence="7">The sequence shown here is derived from an EMBL/GenBank/DDBJ whole genome shotgun (WGS) entry which is preliminary data.</text>
</comment>
<dbReference type="PANTHER" id="PTHR37422">
    <property type="entry name" value="TEICHURONIC ACID BIOSYNTHESIS PROTEIN TUAE"/>
    <property type="match status" value="1"/>
</dbReference>
<dbReference type="AlphaFoldDB" id="A0A917F6B1"/>
<keyword evidence="3 5" id="KW-1133">Transmembrane helix</keyword>
<feature type="transmembrane region" description="Helical" evidence="5">
    <location>
        <begin position="108"/>
        <end position="130"/>
    </location>
</feature>
<feature type="transmembrane region" description="Helical" evidence="5">
    <location>
        <begin position="397"/>
        <end position="417"/>
    </location>
</feature>
<evidence type="ECO:0000256" key="1">
    <source>
        <dbReference type="ARBA" id="ARBA00004141"/>
    </source>
</evidence>
<evidence type="ECO:0000256" key="2">
    <source>
        <dbReference type="ARBA" id="ARBA00022692"/>
    </source>
</evidence>
<evidence type="ECO:0000313" key="7">
    <source>
        <dbReference type="EMBL" id="GGF53614.1"/>
    </source>
</evidence>
<reference evidence="7" key="1">
    <citation type="journal article" date="2014" name="Int. J. Syst. Evol. Microbiol.">
        <title>Complete genome sequence of Corynebacterium casei LMG S-19264T (=DSM 44701T), isolated from a smear-ripened cheese.</title>
        <authorList>
            <consortium name="US DOE Joint Genome Institute (JGI-PGF)"/>
            <person name="Walter F."/>
            <person name="Albersmeier A."/>
            <person name="Kalinowski J."/>
            <person name="Ruckert C."/>
        </authorList>
    </citation>
    <scope>NUCLEOTIDE SEQUENCE</scope>
    <source>
        <strain evidence="7">CGMCC 1.12160</strain>
    </source>
</reference>
<feature type="transmembrane region" description="Helical" evidence="5">
    <location>
        <begin position="205"/>
        <end position="223"/>
    </location>
</feature>
<protein>
    <recommendedName>
        <fullName evidence="6">O-antigen ligase-related domain-containing protein</fullName>
    </recommendedName>
</protein>
<keyword evidence="4 5" id="KW-0472">Membrane</keyword>
<dbReference type="EMBL" id="BMEM01000003">
    <property type="protein sequence ID" value="GGF53614.1"/>
    <property type="molecule type" value="Genomic_DNA"/>
</dbReference>
<comment type="subcellular location">
    <subcellularLocation>
        <location evidence="1">Membrane</location>
        <topology evidence="1">Multi-pass membrane protein</topology>
    </subcellularLocation>
</comment>
<dbReference type="Pfam" id="PF04932">
    <property type="entry name" value="Wzy_C"/>
    <property type="match status" value="1"/>
</dbReference>
<feature type="domain" description="O-antigen ligase-related" evidence="6">
    <location>
        <begin position="235"/>
        <end position="361"/>
    </location>
</feature>
<organism evidence="7 8">
    <name type="scientific">Ornithinimicrobium tianjinense</name>
    <dbReference type="NCBI Taxonomy" id="1195761"/>
    <lineage>
        <taxon>Bacteria</taxon>
        <taxon>Bacillati</taxon>
        <taxon>Actinomycetota</taxon>
        <taxon>Actinomycetes</taxon>
        <taxon>Micrococcales</taxon>
        <taxon>Ornithinimicrobiaceae</taxon>
        <taxon>Ornithinimicrobium</taxon>
    </lineage>
</organism>
<evidence type="ECO:0000256" key="3">
    <source>
        <dbReference type="ARBA" id="ARBA00022989"/>
    </source>
</evidence>
<dbReference type="InterPro" id="IPR051533">
    <property type="entry name" value="WaaL-like"/>
</dbReference>
<name>A0A917F6B1_9MICO</name>
<dbReference type="GO" id="GO:0016020">
    <property type="term" value="C:membrane"/>
    <property type="evidence" value="ECO:0007669"/>
    <property type="project" value="UniProtKB-SubCell"/>
</dbReference>
<proteinExistence type="predicted"/>
<keyword evidence="2 5" id="KW-0812">Transmembrane</keyword>
<evidence type="ECO:0000313" key="8">
    <source>
        <dbReference type="Proteomes" id="UP000605670"/>
    </source>
</evidence>
<dbReference type="RefSeq" id="WP_188430690.1">
    <property type="nucleotide sequence ID" value="NZ_BAABKH010000003.1"/>
</dbReference>
<reference evidence="7" key="2">
    <citation type="submission" date="2020-09" db="EMBL/GenBank/DDBJ databases">
        <authorList>
            <person name="Sun Q."/>
            <person name="Zhou Y."/>
        </authorList>
    </citation>
    <scope>NUCLEOTIDE SEQUENCE</scope>
    <source>
        <strain evidence="7">CGMCC 1.12160</strain>
    </source>
</reference>